<evidence type="ECO:0000313" key="4">
    <source>
        <dbReference type="Proteomes" id="UP000467322"/>
    </source>
</evidence>
<feature type="domain" description="Hydantoinase/oxoprolinase N-terminal" evidence="2">
    <location>
        <begin position="3"/>
        <end position="171"/>
    </location>
</feature>
<dbReference type="Proteomes" id="UP000467322">
    <property type="component" value="Unassembled WGS sequence"/>
</dbReference>
<dbReference type="EMBL" id="WTUX01000002">
    <property type="protein sequence ID" value="MZR11612.1"/>
    <property type="molecule type" value="Genomic_DNA"/>
</dbReference>
<dbReference type="InterPro" id="IPR045079">
    <property type="entry name" value="Oxoprolinase-like"/>
</dbReference>
<comment type="caution">
    <text evidence="3">The sequence shown here is derived from an EMBL/GenBank/DDBJ whole genome shotgun (WGS) entry which is preliminary data.</text>
</comment>
<keyword evidence="4" id="KW-1185">Reference proteome</keyword>
<reference evidence="3 4" key="1">
    <citation type="submission" date="2019-12" db="EMBL/GenBank/DDBJ databases">
        <title>Maritimibacter sp. nov. sp. isolated from sea sand.</title>
        <authorList>
            <person name="Kim J."/>
            <person name="Jeong S.E."/>
            <person name="Jung H.S."/>
            <person name="Jeon C.O."/>
        </authorList>
    </citation>
    <scope>NUCLEOTIDE SEQUENCE [LARGE SCALE GENOMIC DNA]</scope>
    <source>
        <strain evidence="3 4">DP07</strain>
    </source>
</reference>
<dbReference type="Pfam" id="PF01968">
    <property type="entry name" value="Hydantoinase_A"/>
    <property type="match status" value="1"/>
</dbReference>
<dbReference type="AlphaFoldDB" id="A0A845LXY4"/>
<dbReference type="PANTHER" id="PTHR11365">
    <property type="entry name" value="5-OXOPROLINASE RELATED"/>
    <property type="match status" value="1"/>
</dbReference>
<accession>A0A845LXY4</accession>
<dbReference type="InterPro" id="IPR002821">
    <property type="entry name" value="Hydantoinase_A"/>
</dbReference>
<gene>
    <name evidence="3" type="ORF">GQE99_01005</name>
</gene>
<feature type="domain" description="Hydantoinase A/oxoprolinase" evidence="1">
    <location>
        <begin position="192"/>
        <end position="361"/>
    </location>
</feature>
<dbReference type="Pfam" id="PF05378">
    <property type="entry name" value="Hydant_A_N"/>
    <property type="match status" value="1"/>
</dbReference>
<dbReference type="PANTHER" id="PTHR11365:SF10">
    <property type="entry name" value="HYDANTOINASE_OXOPROLINASE"/>
    <property type="match status" value="1"/>
</dbReference>
<dbReference type="InterPro" id="IPR043129">
    <property type="entry name" value="ATPase_NBD"/>
</dbReference>
<evidence type="ECO:0000313" key="3">
    <source>
        <dbReference type="EMBL" id="MZR11612.1"/>
    </source>
</evidence>
<evidence type="ECO:0008006" key="5">
    <source>
        <dbReference type="Google" id="ProtNLM"/>
    </source>
</evidence>
<dbReference type="RefSeq" id="WP_161349724.1">
    <property type="nucleotide sequence ID" value="NZ_WTUX01000002.1"/>
</dbReference>
<dbReference type="GO" id="GO:0016787">
    <property type="term" value="F:hydrolase activity"/>
    <property type="evidence" value="ECO:0007669"/>
    <property type="project" value="InterPro"/>
</dbReference>
<dbReference type="InterPro" id="IPR008040">
    <property type="entry name" value="Hydant_A_N"/>
</dbReference>
<protein>
    <recommendedName>
        <fullName evidence="5">Hydantoinase/oxoprolinase family protein</fullName>
    </recommendedName>
</protein>
<dbReference type="SUPFAM" id="SSF53067">
    <property type="entry name" value="Actin-like ATPase domain"/>
    <property type="match status" value="1"/>
</dbReference>
<name>A0A845LXY4_9RHOB</name>
<evidence type="ECO:0000259" key="1">
    <source>
        <dbReference type="Pfam" id="PF01968"/>
    </source>
</evidence>
<proteinExistence type="predicted"/>
<sequence length="513" mass="52679">MIRIGVDVGGTNTDAVVMRGKSFVAGAKSPTTPDVTSGAKAAIAKALEASDVAVDAVDAVMLGTTHFVNALVRRRDLSPTGIIRLCLPSGSSLVPFADWPRDLVEAIGGRYRLVDGGYEMDGREIAPLDEAQVLNAVAELKAEGCTEIAISAVFSTVRGDMEQRAADLIRAAHPDLQVTVSQEIGRIGLLERENAAIINSALRPLAVDVVAAFGRMKADLGLTCPVFFTRNDGTLIDTVEVERLPVLTFACGPTNSMRGAAFLSGLENALVVDIGGTTADVGEVRDGFPRLAGTSVTVADVQTNFSMPDVVSIGLGGGSIVNADAGRIGPDSVGLDLLTKGVVFGGDTLTASDVAVAAGRAEMGTHPAPAIEDLDGLVAEMDRMLGDVVARSRTSAEEMPVLAVGGGSVLMGPVVDGLEVVRPAHHDLANAVGAAIAQVSGEVSKIVQLTDDLDRDTAIAQVTQEASDAAVSRGAEAGTLTVLSVSDVPLAYLPGNNLAISVTVVGDLNLETA</sequence>
<organism evidence="3 4">
    <name type="scientific">Maritimibacter harenae</name>
    <dbReference type="NCBI Taxonomy" id="2606218"/>
    <lineage>
        <taxon>Bacteria</taxon>
        <taxon>Pseudomonadati</taxon>
        <taxon>Pseudomonadota</taxon>
        <taxon>Alphaproteobacteria</taxon>
        <taxon>Rhodobacterales</taxon>
        <taxon>Roseobacteraceae</taxon>
        <taxon>Maritimibacter</taxon>
    </lineage>
</organism>
<evidence type="ECO:0000259" key="2">
    <source>
        <dbReference type="Pfam" id="PF05378"/>
    </source>
</evidence>